<protein>
    <submittedName>
        <fullName evidence="1">Uncharacterized protein</fullName>
    </submittedName>
</protein>
<reference evidence="1 2" key="1">
    <citation type="journal article" date="2011" name="J. Bacteriol.">
        <title>Genome sequence of the nonpathogenic Listeria monocytogenes serovar 4a strain M7.</title>
        <authorList>
            <person name="Chen J."/>
            <person name="Xia Y."/>
            <person name="Cheng C."/>
            <person name="Fang C."/>
            <person name="Shan Y."/>
            <person name="Jin G."/>
            <person name="Fang W."/>
        </authorList>
    </citation>
    <scope>NUCLEOTIDE SEQUENCE [LARGE SCALE GENOMIC DNA]</scope>
    <source>
        <strain evidence="1 2">M7</strain>
    </source>
</reference>
<organism evidence="1 2">
    <name type="scientific">Listeria monocytogenes serotype 4a (strain M7)</name>
    <dbReference type="NCBI Taxonomy" id="1030009"/>
    <lineage>
        <taxon>Bacteria</taxon>
        <taxon>Bacillati</taxon>
        <taxon>Bacillota</taxon>
        <taxon>Bacilli</taxon>
        <taxon>Bacillales</taxon>
        <taxon>Listeriaceae</taxon>
        <taxon>Listeria</taxon>
    </lineage>
</organism>
<evidence type="ECO:0000313" key="1">
    <source>
        <dbReference type="EMBL" id="AEH93869.1"/>
    </source>
</evidence>
<dbReference type="PATRIC" id="fig|1030009.3.peg.2853"/>
<dbReference type="RefSeq" id="WP_012582307.1">
    <property type="nucleotide sequence ID" value="NC_017537.1"/>
</dbReference>
<name>A0A0E0UZV0_LISMM</name>
<dbReference type="KEGG" id="lmq:LMM7_2864"/>
<evidence type="ECO:0000313" key="2">
    <source>
        <dbReference type="Proteomes" id="UP000000486"/>
    </source>
</evidence>
<accession>A0A0E0UZV0</accession>
<gene>
    <name evidence="1" type="ordered locus">LMM7_2864</name>
</gene>
<sequence length="178" mass="20628">MNFFIQANTPQKTGVFESDDYDLSTAIETIFPMLTEDAILVWNHIYVPLSYKYDISCMMEDIIKMLNSIRLSFSGELEIRWPSNTFESKWHIKWADGVITVTSFWETVVGDTVDLLNSKNKFTMETEKFMNEWKRLMGNVLEALLFSGYNPNELSGMDKLIDEYEAIKKSGVLYEIGI</sequence>
<dbReference type="AlphaFoldDB" id="A0A0E0UZV0"/>
<dbReference type="Proteomes" id="UP000000486">
    <property type="component" value="Chromosome"/>
</dbReference>
<dbReference type="EMBL" id="CP002816">
    <property type="protein sequence ID" value="AEH93869.1"/>
    <property type="molecule type" value="Genomic_DNA"/>
</dbReference>
<dbReference type="HOGENOM" id="CLU_1508839_0_0_9"/>
<proteinExistence type="predicted"/>